<dbReference type="PANTHER" id="PTHR22916">
    <property type="entry name" value="GLYCOSYLTRANSFERASE"/>
    <property type="match status" value="1"/>
</dbReference>
<dbReference type="Proteomes" id="UP000253857">
    <property type="component" value="Unassembled WGS sequence"/>
</dbReference>
<dbReference type="GO" id="GO:0016758">
    <property type="term" value="F:hexosyltransferase activity"/>
    <property type="evidence" value="ECO:0007669"/>
    <property type="project" value="UniProtKB-ARBA"/>
</dbReference>
<dbReference type="InterPro" id="IPR001173">
    <property type="entry name" value="Glyco_trans_2-like"/>
</dbReference>
<gene>
    <name evidence="2" type="ORF">C1871_04515</name>
</gene>
<comment type="caution">
    <text evidence="2">The sequence shown here is derived from an EMBL/GenBank/DDBJ whole genome shotgun (WGS) entry which is preliminary data.</text>
</comment>
<dbReference type="Pfam" id="PF00535">
    <property type="entry name" value="Glycos_transf_2"/>
    <property type="match status" value="1"/>
</dbReference>
<evidence type="ECO:0000313" key="3">
    <source>
        <dbReference type="Proteomes" id="UP000253857"/>
    </source>
</evidence>
<dbReference type="RefSeq" id="WP_114518611.1">
    <property type="nucleotide sequence ID" value="NZ_PPTY01000004.1"/>
</dbReference>
<dbReference type="EMBL" id="PPTY01000004">
    <property type="protein sequence ID" value="RDB87698.1"/>
    <property type="molecule type" value="Genomic_DNA"/>
</dbReference>
<evidence type="ECO:0000313" key="2">
    <source>
        <dbReference type="EMBL" id="RDB87698.1"/>
    </source>
</evidence>
<feature type="domain" description="Glycosyltransferase 2-like" evidence="1">
    <location>
        <begin position="11"/>
        <end position="70"/>
    </location>
</feature>
<dbReference type="Gene3D" id="3.90.550.10">
    <property type="entry name" value="Spore Coat Polysaccharide Biosynthesis Protein SpsA, Chain A"/>
    <property type="match status" value="1"/>
</dbReference>
<accession>A0A369ND98</accession>
<sequence length="72" mass="8080">MRVGLVEPKISIIIPVYNVERYLRECLDSVVNQTLKDIEIICVNDGSTDGSPSILKDYASQDDRIVVINKKS</sequence>
<dbReference type="AlphaFoldDB" id="A0A369ND98"/>
<dbReference type="CDD" id="cd00761">
    <property type="entry name" value="Glyco_tranf_GTA_type"/>
    <property type="match status" value="1"/>
</dbReference>
<name>A0A369ND98_EGGLN</name>
<reference evidence="2 3" key="1">
    <citation type="journal article" date="2018" name="Elife">
        <title>Discovery and characterization of a prevalent human gut bacterial enzyme sufficient for the inactivation of a family of plant toxins.</title>
        <authorList>
            <person name="Koppel N."/>
            <person name="Bisanz J.E."/>
            <person name="Pandelia M.E."/>
            <person name="Turnbaugh P.J."/>
            <person name="Balskus E.P."/>
        </authorList>
    </citation>
    <scope>NUCLEOTIDE SEQUENCE [LARGE SCALE GENOMIC DNA]</scope>
    <source>
        <strain evidence="2 3">FAA1-1-60AUCSF</strain>
    </source>
</reference>
<dbReference type="PANTHER" id="PTHR22916:SF3">
    <property type="entry name" value="UDP-GLCNAC:BETAGAL BETA-1,3-N-ACETYLGLUCOSAMINYLTRANSFERASE-LIKE PROTEIN 1"/>
    <property type="match status" value="1"/>
</dbReference>
<dbReference type="SUPFAM" id="SSF53448">
    <property type="entry name" value="Nucleotide-diphospho-sugar transferases"/>
    <property type="match status" value="1"/>
</dbReference>
<organism evidence="2 3">
    <name type="scientific">Eggerthella lenta</name>
    <name type="common">Eubacterium lentum</name>
    <dbReference type="NCBI Taxonomy" id="84112"/>
    <lineage>
        <taxon>Bacteria</taxon>
        <taxon>Bacillati</taxon>
        <taxon>Actinomycetota</taxon>
        <taxon>Coriobacteriia</taxon>
        <taxon>Eggerthellales</taxon>
        <taxon>Eggerthellaceae</taxon>
        <taxon>Eggerthella</taxon>
    </lineage>
</organism>
<evidence type="ECO:0000259" key="1">
    <source>
        <dbReference type="Pfam" id="PF00535"/>
    </source>
</evidence>
<protein>
    <recommendedName>
        <fullName evidence="1">Glycosyltransferase 2-like domain-containing protein</fullName>
    </recommendedName>
</protein>
<proteinExistence type="predicted"/>
<dbReference type="InterPro" id="IPR029044">
    <property type="entry name" value="Nucleotide-diphossugar_trans"/>
</dbReference>